<protein>
    <recommendedName>
        <fullName evidence="8">Chloride conductance regulatory protein ICln</fullName>
    </recommendedName>
</protein>
<evidence type="ECO:0008006" key="8">
    <source>
        <dbReference type="Google" id="ProtNLM"/>
    </source>
</evidence>
<dbReference type="InterPro" id="IPR003521">
    <property type="entry name" value="ICln"/>
</dbReference>
<comment type="similarity">
    <text evidence="3">Belongs to the pICln (TC 1.A.47) family.</text>
</comment>
<evidence type="ECO:0000256" key="1">
    <source>
        <dbReference type="ARBA" id="ARBA00004123"/>
    </source>
</evidence>
<dbReference type="GO" id="GO:0005829">
    <property type="term" value="C:cytosol"/>
    <property type="evidence" value="ECO:0007669"/>
    <property type="project" value="InterPro"/>
</dbReference>
<keyword evidence="5" id="KW-0539">Nucleus</keyword>
<dbReference type="InterPro" id="IPR011993">
    <property type="entry name" value="PH-like_dom_sf"/>
</dbReference>
<proteinExistence type="inferred from homology"/>
<comment type="caution">
    <text evidence="6">The sequence shown here is derived from an EMBL/GenBank/DDBJ whole genome shotgun (WGS) entry which is preliminary data.</text>
</comment>
<dbReference type="PANTHER" id="PTHR21399">
    <property type="entry name" value="CHLORIDE CONDUCTANCE REGULATORY PROTEIN ICLN"/>
    <property type="match status" value="1"/>
</dbReference>
<dbReference type="PANTHER" id="PTHR21399:SF0">
    <property type="entry name" value="METHYLOSOME SUBUNIT PICLN"/>
    <property type="match status" value="1"/>
</dbReference>
<dbReference type="GO" id="GO:0000387">
    <property type="term" value="P:spliceosomal snRNP assembly"/>
    <property type="evidence" value="ECO:0007669"/>
    <property type="project" value="InterPro"/>
</dbReference>
<evidence type="ECO:0000313" key="7">
    <source>
        <dbReference type="Proteomes" id="UP001438707"/>
    </source>
</evidence>
<dbReference type="PRINTS" id="PR01348">
    <property type="entry name" value="ICLNCHANNEL"/>
</dbReference>
<evidence type="ECO:0000256" key="2">
    <source>
        <dbReference type="ARBA" id="ARBA00004496"/>
    </source>
</evidence>
<dbReference type="EMBL" id="JALJOS010000028">
    <property type="protein sequence ID" value="KAK9824780.1"/>
    <property type="molecule type" value="Genomic_DNA"/>
</dbReference>
<gene>
    <name evidence="6" type="ORF">WJX74_008169</name>
</gene>
<evidence type="ECO:0000313" key="6">
    <source>
        <dbReference type="EMBL" id="KAK9824780.1"/>
    </source>
</evidence>
<dbReference type="GO" id="GO:0005886">
    <property type="term" value="C:plasma membrane"/>
    <property type="evidence" value="ECO:0007669"/>
    <property type="project" value="InterPro"/>
</dbReference>
<dbReference type="Pfam" id="PF03517">
    <property type="entry name" value="Voldacs"/>
    <property type="match status" value="1"/>
</dbReference>
<dbReference type="AlphaFoldDB" id="A0AAW1QU06"/>
<accession>A0AAW1QU06</accession>
<evidence type="ECO:0000256" key="4">
    <source>
        <dbReference type="ARBA" id="ARBA00022490"/>
    </source>
</evidence>
<name>A0AAW1QU06_9CHLO</name>
<dbReference type="Gene3D" id="2.30.29.30">
    <property type="entry name" value="Pleckstrin-homology domain (PH domain)/Phosphotyrosine-binding domain (PTB)"/>
    <property type="match status" value="1"/>
</dbReference>
<keyword evidence="7" id="KW-1185">Reference proteome</keyword>
<dbReference type="InterPro" id="IPR039924">
    <property type="entry name" value="ICln/Lot5/Saf5"/>
</dbReference>
<comment type="subcellular location">
    <subcellularLocation>
        <location evidence="2">Cytoplasm</location>
    </subcellularLocation>
    <subcellularLocation>
        <location evidence="1">Nucleus</location>
    </subcellularLocation>
</comment>
<evidence type="ECO:0000256" key="3">
    <source>
        <dbReference type="ARBA" id="ARBA00007054"/>
    </source>
</evidence>
<organism evidence="6 7">
    <name type="scientific">Apatococcus lobatus</name>
    <dbReference type="NCBI Taxonomy" id="904363"/>
    <lineage>
        <taxon>Eukaryota</taxon>
        <taxon>Viridiplantae</taxon>
        <taxon>Chlorophyta</taxon>
        <taxon>core chlorophytes</taxon>
        <taxon>Trebouxiophyceae</taxon>
        <taxon>Chlorellales</taxon>
        <taxon>Chlorellaceae</taxon>
        <taxon>Apatococcus</taxon>
    </lineage>
</organism>
<reference evidence="6 7" key="1">
    <citation type="journal article" date="2024" name="Nat. Commun.">
        <title>Phylogenomics reveals the evolutionary origins of lichenization in chlorophyte algae.</title>
        <authorList>
            <person name="Puginier C."/>
            <person name="Libourel C."/>
            <person name="Otte J."/>
            <person name="Skaloud P."/>
            <person name="Haon M."/>
            <person name="Grisel S."/>
            <person name="Petersen M."/>
            <person name="Berrin J.G."/>
            <person name="Delaux P.M."/>
            <person name="Dal Grande F."/>
            <person name="Keller J."/>
        </authorList>
    </citation>
    <scope>NUCLEOTIDE SEQUENCE [LARGE SCALE GENOMIC DNA]</scope>
    <source>
        <strain evidence="6 7">SAG 2145</strain>
    </source>
</reference>
<dbReference type="GO" id="GO:0045292">
    <property type="term" value="P:mRNA cis splicing, via spliceosome"/>
    <property type="evidence" value="ECO:0007669"/>
    <property type="project" value="TreeGrafter"/>
</dbReference>
<evidence type="ECO:0000256" key="5">
    <source>
        <dbReference type="ARBA" id="ARBA00023242"/>
    </source>
</evidence>
<dbReference type="GO" id="GO:0034715">
    <property type="term" value="C:pICln-Sm protein complex"/>
    <property type="evidence" value="ECO:0007669"/>
    <property type="project" value="InterPro"/>
</dbReference>
<dbReference type="GO" id="GO:0005681">
    <property type="term" value="C:spliceosomal complex"/>
    <property type="evidence" value="ECO:0007669"/>
    <property type="project" value="TreeGrafter"/>
</dbReference>
<dbReference type="GO" id="GO:0006821">
    <property type="term" value="P:chloride transport"/>
    <property type="evidence" value="ECO:0007669"/>
    <property type="project" value="InterPro"/>
</dbReference>
<sequence length="234" mass="25426">MATLNGGSDSDQLFGLDRFTAVSASGEPQLGEEDEELAASFQRVVLAVGEDSREQGTGTLYVTTRQIIWCKSLAGGFSVPFDRISMHAVSQGAEPVKLPCIYAQLEASPATDDDDSQEGPNDIRLIPSDAGCLQDIFQRMCDCAALNPDSDMEGDAEGNDEFYYNEEEVLAGAGADDRARTLESLDSMLQLEDGVEDEDEMADGDLEAHDVSRSAMCMQCWFIAQTRGYKYSVI</sequence>
<keyword evidence="4" id="KW-0963">Cytoplasm</keyword>
<dbReference type="GO" id="GO:0006884">
    <property type="term" value="P:cell volume homeostasis"/>
    <property type="evidence" value="ECO:0007669"/>
    <property type="project" value="InterPro"/>
</dbReference>
<dbReference type="GO" id="GO:0034709">
    <property type="term" value="C:methylosome"/>
    <property type="evidence" value="ECO:0007669"/>
    <property type="project" value="InterPro"/>
</dbReference>
<dbReference type="Proteomes" id="UP001438707">
    <property type="component" value="Unassembled WGS sequence"/>
</dbReference>